<gene>
    <name evidence="3" type="ORF">FA046_11260</name>
</gene>
<evidence type="ECO:0000256" key="1">
    <source>
        <dbReference type="SAM" id="SignalP"/>
    </source>
</evidence>
<comment type="caution">
    <text evidence="3">The sequence shown here is derived from an EMBL/GenBank/DDBJ whole genome shotgun (WGS) entry which is preliminary data.</text>
</comment>
<organism evidence="3 4">
    <name type="scientific">Pedobacter cryophilus</name>
    <dbReference type="NCBI Taxonomy" id="2571271"/>
    <lineage>
        <taxon>Bacteria</taxon>
        <taxon>Pseudomonadati</taxon>
        <taxon>Bacteroidota</taxon>
        <taxon>Sphingobacteriia</taxon>
        <taxon>Sphingobacteriales</taxon>
        <taxon>Sphingobacteriaceae</taxon>
        <taxon>Pedobacter</taxon>
    </lineage>
</organism>
<dbReference type="OrthoDB" id="5513217at2"/>
<evidence type="ECO:0000313" key="4">
    <source>
        <dbReference type="Proteomes" id="UP000308181"/>
    </source>
</evidence>
<dbReference type="EMBL" id="SWBP01000003">
    <property type="protein sequence ID" value="TKB97916.1"/>
    <property type="molecule type" value="Genomic_DNA"/>
</dbReference>
<keyword evidence="4" id="KW-1185">Reference proteome</keyword>
<keyword evidence="1" id="KW-0732">Signal</keyword>
<protein>
    <submittedName>
        <fullName evidence="3">DUF3347 domain-containing protein</fullName>
    </submittedName>
</protein>
<proteinExistence type="predicted"/>
<evidence type="ECO:0000259" key="2">
    <source>
        <dbReference type="Pfam" id="PF11827"/>
    </source>
</evidence>
<dbReference type="RefSeq" id="WP_136826543.1">
    <property type="nucleotide sequence ID" value="NZ_SWBP01000003.1"/>
</dbReference>
<feature type="chain" id="PRO_5020517922" evidence="1">
    <location>
        <begin position="24"/>
        <end position="178"/>
    </location>
</feature>
<dbReference type="AlphaFoldDB" id="A0A4U1BY29"/>
<dbReference type="InterPro" id="IPR021782">
    <property type="entry name" value="DUF3347"/>
</dbReference>
<reference evidence="3 4" key="1">
    <citation type="submission" date="2019-04" db="EMBL/GenBank/DDBJ databases">
        <title>Pedobacter sp. AR-3-17 sp. nov., isolated from Arctic soil.</title>
        <authorList>
            <person name="Dahal R.H."/>
            <person name="Kim D.-U."/>
        </authorList>
    </citation>
    <scope>NUCLEOTIDE SEQUENCE [LARGE SCALE GENOMIC DNA]</scope>
    <source>
        <strain evidence="3 4">AR-3-17</strain>
    </source>
</reference>
<dbReference type="PROSITE" id="PS51257">
    <property type="entry name" value="PROKAR_LIPOPROTEIN"/>
    <property type="match status" value="1"/>
</dbReference>
<name>A0A4U1BY29_9SPHI</name>
<dbReference type="Proteomes" id="UP000308181">
    <property type="component" value="Unassembled WGS sequence"/>
</dbReference>
<dbReference type="Pfam" id="PF11827">
    <property type="entry name" value="DUF3347"/>
    <property type="match status" value="1"/>
</dbReference>
<sequence>MKNYVMGLALASMVYTAVGCTNATDKTAENKQVDATEESAEQSINPKFADAKVNEVYQHYIHLKTALVNNDAKEADMGAKMLEKALTDAGMKTEAALASQLTKAADVKSKREKLNPLSIALAETLKKAKIESGVVYKQFCPMANDGKGGYWLASESKINNPYYGASMLKCGSVEEEIK</sequence>
<feature type="signal peptide" evidence="1">
    <location>
        <begin position="1"/>
        <end position="23"/>
    </location>
</feature>
<feature type="domain" description="DUF3347" evidence="2">
    <location>
        <begin position="56"/>
        <end position="132"/>
    </location>
</feature>
<accession>A0A4U1BY29</accession>
<evidence type="ECO:0000313" key="3">
    <source>
        <dbReference type="EMBL" id="TKB97916.1"/>
    </source>
</evidence>